<organism evidence="2 3">
    <name type="scientific">Petrolisthes manimaculis</name>
    <dbReference type="NCBI Taxonomy" id="1843537"/>
    <lineage>
        <taxon>Eukaryota</taxon>
        <taxon>Metazoa</taxon>
        <taxon>Ecdysozoa</taxon>
        <taxon>Arthropoda</taxon>
        <taxon>Crustacea</taxon>
        <taxon>Multicrustacea</taxon>
        <taxon>Malacostraca</taxon>
        <taxon>Eumalacostraca</taxon>
        <taxon>Eucarida</taxon>
        <taxon>Decapoda</taxon>
        <taxon>Pleocyemata</taxon>
        <taxon>Anomura</taxon>
        <taxon>Galatheoidea</taxon>
        <taxon>Porcellanidae</taxon>
        <taxon>Petrolisthes</taxon>
    </lineage>
</organism>
<dbReference type="AlphaFoldDB" id="A0AAE1PBL3"/>
<dbReference type="Proteomes" id="UP001292094">
    <property type="component" value="Unassembled WGS sequence"/>
</dbReference>
<evidence type="ECO:0000256" key="1">
    <source>
        <dbReference type="SAM" id="MobiDB-lite"/>
    </source>
</evidence>
<reference evidence="2" key="1">
    <citation type="submission" date="2023-11" db="EMBL/GenBank/DDBJ databases">
        <title>Genome assemblies of two species of porcelain crab, Petrolisthes cinctipes and Petrolisthes manimaculis (Anomura: Porcellanidae).</title>
        <authorList>
            <person name="Angst P."/>
        </authorList>
    </citation>
    <scope>NUCLEOTIDE SEQUENCE</scope>
    <source>
        <strain evidence="2">PB745_02</strain>
        <tissue evidence="2">Gill</tissue>
    </source>
</reference>
<evidence type="ECO:0000313" key="3">
    <source>
        <dbReference type="Proteomes" id="UP001292094"/>
    </source>
</evidence>
<gene>
    <name evidence="2" type="ORF">Pmani_023530</name>
</gene>
<feature type="compositionally biased region" description="Basic and acidic residues" evidence="1">
    <location>
        <begin position="108"/>
        <end position="118"/>
    </location>
</feature>
<feature type="region of interest" description="Disordered" evidence="1">
    <location>
        <begin position="37"/>
        <end position="118"/>
    </location>
</feature>
<keyword evidence="3" id="KW-1185">Reference proteome</keyword>
<dbReference type="EMBL" id="JAWZYT010002413">
    <property type="protein sequence ID" value="KAK4304514.1"/>
    <property type="molecule type" value="Genomic_DNA"/>
</dbReference>
<comment type="caution">
    <text evidence="2">The sequence shown here is derived from an EMBL/GenBank/DDBJ whole genome shotgun (WGS) entry which is preliminary data.</text>
</comment>
<evidence type="ECO:0000313" key="2">
    <source>
        <dbReference type="EMBL" id="KAK4304514.1"/>
    </source>
</evidence>
<feature type="compositionally biased region" description="Basic and acidic residues" evidence="1">
    <location>
        <begin position="37"/>
        <end position="99"/>
    </location>
</feature>
<protein>
    <submittedName>
        <fullName evidence="2">Uncharacterized protein</fullName>
    </submittedName>
</protein>
<accession>A0AAE1PBL3</accession>
<name>A0AAE1PBL3_9EUCA</name>
<sequence>MNQVWRWWQGGGTVAVRGSGPLLASGGKQWQVVVMCDGEKGQERGGKGQERGEKNQERGEKDQEHGEKNQERGEKNQERGEKGQERGGTDQMSEKRDSMDDVMPTGEKVWENLSHKVV</sequence>
<proteinExistence type="predicted"/>